<evidence type="ECO:0000256" key="3">
    <source>
        <dbReference type="ARBA" id="ARBA00022801"/>
    </source>
</evidence>
<dbReference type="OrthoDB" id="5588846at2759"/>
<evidence type="ECO:0000259" key="5">
    <source>
        <dbReference type="Pfam" id="PF24827"/>
    </source>
</evidence>
<evidence type="ECO:0000256" key="2">
    <source>
        <dbReference type="ARBA" id="ARBA00022723"/>
    </source>
</evidence>
<sequence length="207" mass="22566">MGGVRDGPVVGMTAALHGNELNGIPLIHRLFSQELQLSALHGTVVAVPVTNVPGYLSGVRTFNDGVDLNRLMPGKKNGSISQVYAYNLMERIVSKFNYLLDLHTASKGRVNSLYVRSNMVNEVTREMSRLQNPQIIVHNTSPDGSLRGAAMELGIPAITVEIGDPARFQKRFVKNALLGVTNILGHLKMVPDEHDLPEFDPVVCAKS</sequence>
<dbReference type="GO" id="GO:0046872">
    <property type="term" value="F:metal ion binding"/>
    <property type="evidence" value="ECO:0007669"/>
    <property type="project" value="UniProtKB-KW"/>
</dbReference>
<protein>
    <recommendedName>
        <fullName evidence="5">Succinylglutamate desuccinylase/Aspartoacylase catalytic domain-containing protein</fullName>
    </recommendedName>
</protein>
<comment type="cofactor">
    <cofactor evidence="1">
        <name>Zn(2+)</name>
        <dbReference type="ChEBI" id="CHEBI:29105"/>
    </cofactor>
</comment>
<keyword evidence="3" id="KW-0378">Hydrolase</keyword>
<reference evidence="6 7" key="1">
    <citation type="journal article" date="2018" name="New Phytol.">
        <title>Phylogenomics of Endogonaceae and evolution of mycorrhizas within Mucoromycota.</title>
        <authorList>
            <person name="Chang Y."/>
            <person name="Desiro A."/>
            <person name="Na H."/>
            <person name="Sandor L."/>
            <person name="Lipzen A."/>
            <person name="Clum A."/>
            <person name="Barry K."/>
            <person name="Grigoriev I.V."/>
            <person name="Martin F.M."/>
            <person name="Stajich J.E."/>
            <person name="Smith M.E."/>
            <person name="Bonito G."/>
            <person name="Spatafora J.W."/>
        </authorList>
    </citation>
    <scope>NUCLEOTIDE SEQUENCE [LARGE SCALE GENOMIC DNA]</scope>
    <source>
        <strain evidence="6 7">GMNB39</strain>
    </source>
</reference>
<feature type="domain" description="Succinylglutamate desuccinylase/Aspartoacylase catalytic" evidence="5">
    <location>
        <begin position="7"/>
        <end position="186"/>
    </location>
</feature>
<dbReference type="EMBL" id="RBNI01002533">
    <property type="protein sequence ID" value="RUP49180.1"/>
    <property type="molecule type" value="Genomic_DNA"/>
</dbReference>
<dbReference type="CDD" id="cd06251">
    <property type="entry name" value="M14_ASTE_ASPA-like"/>
    <property type="match status" value="1"/>
</dbReference>
<dbReference type="InterPro" id="IPR053138">
    <property type="entry name" value="N-alpha-Ac-DABA_deacetylase"/>
</dbReference>
<name>A0A433DE86_9FUNG</name>
<evidence type="ECO:0000313" key="7">
    <source>
        <dbReference type="Proteomes" id="UP000268093"/>
    </source>
</evidence>
<dbReference type="PANTHER" id="PTHR37326">
    <property type="entry name" value="BLL3975 PROTEIN"/>
    <property type="match status" value="1"/>
</dbReference>
<proteinExistence type="predicted"/>
<accession>A0A433DE86</accession>
<evidence type="ECO:0000256" key="4">
    <source>
        <dbReference type="ARBA" id="ARBA00022833"/>
    </source>
</evidence>
<dbReference type="SUPFAM" id="SSF53187">
    <property type="entry name" value="Zn-dependent exopeptidases"/>
    <property type="match status" value="1"/>
</dbReference>
<dbReference type="Proteomes" id="UP000268093">
    <property type="component" value="Unassembled WGS sequence"/>
</dbReference>
<dbReference type="Gene3D" id="3.40.630.10">
    <property type="entry name" value="Zn peptidases"/>
    <property type="match status" value="1"/>
</dbReference>
<comment type="caution">
    <text evidence="6">The sequence shown here is derived from an EMBL/GenBank/DDBJ whole genome shotgun (WGS) entry which is preliminary data.</text>
</comment>
<dbReference type="Pfam" id="PF24827">
    <property type="entry name" value="AstE_AspA_cat"/>
    <property type="match status" value="1"/>
</dbReference>
<keyword evidence="2" id="KW-0479">Metal-binding</keyword>
<dbReference type="PANTHER" id="PTHR37326:SF1">
    <property type="entry name" value="BLL3975 PROTEIN"/>
    <property type="match status" value="1"/>
</dbReference>
<keyword evidence="4" id="KW-0862">Zinc</keyword>
<gene>
    <name evidence="6" type="ORF">BC936DRAFT_143110</name>
</gene>
<dbReference type="InterPro" id="IPR055438">
    <property type="entry name" value="AstE_AspA_cat"/>
</dbReference>
<organism evidence="6 7">
    <name type="scientific">Jimgerdemannia flammicorona</name>
    <dbReference type="NCBI Taxonomy" id="994334"/>
    <lineage>
        <taxon>Eukaryota</taxon>
        <taxon>Fungi</taxon>
        <taxon>Fungi incertae sedis</taxon>
        <taxon>Mucoromycota</taxon>
        <taxon>Mucoromycotina</taxon>
        <taxon>Endogonomycetes</taxon>
        <taxon>Endogonales</taxon>
        <taxon>Endogonaceae</taxon>
        <taxon>Jimgerdemannia</taxon>
    </lineage>
</organism>
<evidence type="ECO:0000256" key="1">
    <source>
        <dbReference type="ARBA" id="ARBA00001947"/>
    </source>
</evidence>
<dbReference type="GO" id="GO:0016788">
    <property type="term" value="F:hydrolase activity, acting on ester bonds"/>
    <property type="evidence" value="ECO:0007669"/>
    <property type="project" value="InterPro"/>
</dbReference>
<keyword evidence="7" id="KW-1185">Reference proteome</keyword>
<evidence type="ECO:0000313" key="6">
    <source>
        <dbReference type="EMBL" id="RUP49180.1"/>
    </source>
</evidence>
<dbReference type="AlphaFoldDB" id="A0A433DE86"/>
<feature type="non-terminal residue" evidence="6">
    <location>
        <position position="207"/>
    </location>
</feature>